<evidence type="ECO:0000313" key="10">
    <source>
        <dbReference type="Proteomes" id="UP001597267"/>
    </source>
</evidence>
<evidence type="ECO:0000313" key="9">
    <source>
        <dbReference type="EMBL" id="MFD1670574.1"/>
    </source>
</evidence>
<evidence type="ECO:0000256" key="6">
    <source>
        <dbReference type="PROSITE-ProRule" id="PRU01373"/>
    </source>
</evidence>
<evidence type="ECO:0000256" key="4">
    <source>
        <dbReference type="ARBA" id="ARBA00022984"/>
    </source>
</evidence>
<feature type="active site" description="Proton donor/acceptor" evidence="6">
    <location>
        <position position="414"/>
    </location>
</feature>
<dbReference type="Proteomes" id="UP001597267">
    <property type="component" value="Unassembled WGS sequence"/>
</dbReference>
<reference evidence="10" key="1">
    <citation type="journal article" date="2019" name="Int. J. Syst. Evol. Microbiol.">
        <title>The Global Catalogue of Microorganisms (GCM) 10K type strain sequencing project: providing services to taxonomists for standard genome sequencing and annotation.</title>
        <authorList>
            <consortium name="The Broad Institute Genomics Platform"/>
            <consortium name="The Broad Institute Genome Sequencing Center for Infectious Disease"/>
            <person name="Wu L."/>
            <person name="Ma J."/>
        </authorList>
    </citation>
    <scope>NUCLEOTIDE SEQUENCE [LARGE SCALE GENOMIC DNA]</scope>
    <source>
        <strain evidence="10">CCM 8896</strain>
    </source>
</reference>
<comment type="caution">
    <text evidence="9">The sequence shown here is derived from an EMBL/GenBank/DDBJ whole genome shotgun (WGS) entry which is preliminary data.</text>
</comment>
<dbReference type="InterPro" id="IPR050979">
    <property type="entry name" value="LD-transpeptidase"/>
</dbReference>
<dbReference type="InterPro" id="IPR038063">
    <property type="entry name" value="Transpep_catalytic_dom"/>
</dbReference>
<dbReference type="InterPro" id="IPR005490">
    <property type="entry name" value="LD_TPept_cat_dom"/>
</dbReference>
<evidence type="ECO:0000256" key="2">
    <source>
        <dbReference type="ARBA" id="ARBA00022679"/>
    </source>
</evidence>
<dbReference type="RefSeq" id="WP_125714703.1">
    <property type="nucleotide sequence ID" value="NZ_JBHTOP010000001.1"/>
</dbReference>
<keyword evidence="4 6" id="KW-0573">Peptidoglycan synthesis</keyword>
<proteinExistence type="predicted"/>
<evidence type="ECO:0000256" key="1">
    <source>
        <dbReference type="ARBA" id="ARBA00004752"/>
    </source>
</evidence>
<dbReference type="Gene3D" id="2.40.440.10">
    <property type="entry name" value="L,D-transpeptidase catalytic domain-like"/>
    <property type="match status" value="1"/>
</dbReference>
<dbReference type="InterPro" id="IPR022029">
    <property type="entry name" value="YoaR-like_PG-bd"/>
</dbReference>
<dbReference type="SUPFAM" id="SSF141523">
    <property type="entry name" value="L,D-transpeptidase catalytic domain-like"/>
    <property type="match status" value="1"/>
</dbReference>
<gene>
    <name evidence="9" type="ORF">ACFQ5M_00520</name>
</gene>
<dbReference type="Pfam" id="PF03734">
    <property type="entry name" value="YkuD"/>
    <property type="match status" value="1"/>
</dbReference>
<protein>
    <submittedName>
        <fullName evidence="9">L,D-transpeptidase family protein</fullName>
    </submittedName>
</protein>
<organism evidence="9 10">
    <name type="scientific">Agrilactobacillus yilanensis</name>
    <dbReference type="NCBI Taxonomy" id="2485997"/>
    <lineage>
        <taxon>Bacteria</taxon>
        <taxon>Bacillati</taxon>
        <taxon>Bacillota</taxon>
        <taxon>Bacilli</taxon>
        <taxon>Lactobacillales</taxon>
        <taxon>Lactobacillaceae</taxon>
        <taxon>Agrilactobacillus</taxon>
    </lineage>
</organism>
<keyword evidence="7" id="KW-0812">Transmembrane</keyword>
<evidence type="ECO:0000256" key="5">
    <source>
        <dbReference type="ARBA" id="ARBA00023316"/>
    </source>
</evidence>
<evidence type="ECO:0000256" key="7">
    <source>
        <dbReference type="SAM" id="Phobius"/>
    </source>
</evidence>
<dbReference type="PROSITE" id="PS52029">
    <property type="entry name" value="LD_TPASE"/>
    <property type="match status" value="1"/>
</dbReference>
<accession>A0ABW4J2K4</accession>
<dbReference type="PANTHER" id="PTHR30582">
    <property type="entry name" value="L,D-TRANSPEPTIDASE"/>
    <property type="match status" value="1"/>
</dbReference>
<feature type="transmembrane region" description="Helical" evidence="7">
    <location>
        <begin position="7"/>
        <end position="29"/>
    </location>
</feature>
<keyword evidence="10" id="KW-1185">Reference proteome</keyword>
<dbReference type="EMBL" id="JBHTOP010000001">
    <property type="protein sequence ID" value="MFD1670574.1"/>
    <property type="molecule type" value="Genomic_DNA"/>
</dbReference>
<keyword evidence="3 6" id="KW-0133">Cell shape</keyword>
<feature type="active site" description="Nucleophile" evidence="6">
    <location>
        <position position="435"/>
    </location>
</feature>
<keyword evidence="7" id="KW-0472">Membrane</keyword>
<evidence type="ECO:0000256" key="3">
    <source>
        <dbReference type="ARBA" id="ARBA00022960"/>
    </source>
</evidence>
<feature type="domain" description="L,D-TPase catalytic" evidence="8">
    <location>
        <begin position="336"/>
        <end position="459"/>
    </location>
</feature>
<keyword evidence="2" id="KW-0808">Transferase</keyword>
<dbReference type="Pfam" id="PF12229">
    <property type="entry name" value="PG_binding_4"/>
    <property type="match status" value="2"/>
</dbReference>
<keyword evidence="7" id="KW-1133">Transmembrane helix</keyword>
<name>A0ABW4J2K4_9LACO</name>
<dbReference type="PANTHER" id="PTHR30582:SF33">
    <property type="entry name" value="EXPORTED PROTEIN"/>
    <property type="match status" value="1"/>
</dbReference>
<evidence type="ECO:0000259" key="8">
    <source>
        <dbReference type="PROSITE" id="PS52029"/>
    </source>
</evidence>
<keyword evidence="5 6" id="KW-0961">Cell wall biogenesis/degradation</keyword>
<sequence>MKLKKALPVKLIFTLLGIVAIYFIVSIHYQNVFLPNTTYSGVNISGKTPEAANKLLKHRLSEQQYKVVEQQKTILSFTGKDLNIRHNYLTQLQNLKANQNPWAWSLTVFAAGSEDAASNSQLKLDQQKADQLYEKLVAETKANRTETKNASITKSGASFKIVKEVYGNNIDEAKLKKEIIRSIDSGQTDIDLKKAYVTPTVLSDDSTLTKDLKQLETIHNENITYKIFGSTEKVAKSEIYKWLEYENGEIKLNTTAVSNYVSELSSKYGTISKTRSFKTTGGSTVDVPAGIYGWSIKRTSEVAALSKEVLKGQDFTRTPITQGFGYNDNGTDIGDTYVEVSKSAQHMWVYKNGSLIISTDVVTGKPGQDTPSGVFAVWSRERNTSLKGKNSDGSDYNSPVSYWMPIDYTGVGIHDSSWQPQYGGTWYIEHGSHGCINTPPSVMSQVYENVGVNTPVIVY</sequence>
<dbReference type="CDD" id="cd16913">
    <property type="entry name" value="YkuD_like"/>
    <property type="match status" value="1"/>
</dbReference>
<dbReference type="Gene3D" id="3.10.20.800">
    <property type="match status" value="1"/>
</dbReference>
<dbReference type="InterPro" id="IPR038054">
    <property type="entry name" value="LD_TPept-like_central_sf"/>
</dbReference>
<comment type="pathway">
    <text evidence="1 6">Cell wall biogenesis; peptidoglycan biosynthesis.</text>
</comment>
<dbReference type="SUPFAM" id="SSF143985">
    <property type="entry name" value="L,D-transpeptidase pre-catalytic domain-like"/>
    <property type="match status" value="1"/>
</dbReference>